<dbReference type="EMBL" id="CP042430">
    <property type="protein sequence ID" value="QEC50484.1"/>
    <property type="molecule type" value="Genomic_DNA"/>
</dbReference>
<sequence>MTTVTIRPASGDDAAALARLAALDSARVPAGPLLLAEVDGALCAAVALHDGSAIADPFRPTVALLELLHGRVRQLGGGGASRRRIRSPWPTTARPSSSPPTTSRRTGSTSRPICPAIPHPRR</sequence>
<evidence type="ECO:0008006" key="4">
    <source>
        <dbReference type="Google" id="ProtNLM"/>
    </source>
</evidence>
<evidence type="ECO:0000256" key="1">
    <source>
        <dbReference type="SAM" id="MobiDB-lite"/>
    </source>
</evidence>
<dbReference type="Gene3D" id="3.40.630.30">
    <property type="match status" value="1"/>
</dbReference>
<proteinExistence type="predicted"/>
<evidence type="ECO:0000313" key="2">
    <source>
        <dbReference type="EMBL" id="QEC50484.1"/>
    </source>
</evidence>
<dbReference type="OrthoDB" id="9996129at2"/>
<reference evidence="2 3" key="1">
    <citation type="journal article" date="2018" name="J. Microbiol.">
        <title>Baekduia soli gen. nov., sp. nov., a novel bacterium isolated from the soil of Baekdu Mountain and proposal of a novel family name, Baekduiaceae fam. nov.</title>
        <authorList>
            <person name="An D.S."/>
            <person name="Siddiqi M.Z."/>
            <person name="Kim K.H."/>
            <person name="Yu H.S."/>
            <person name="Im W.T."/>
        </authorList>
    </citation>
    <scope>NUCLEOTIDE SEQUENCE [LARGE SCALE GENOMIC DNA]</scope>
    <source>
        <strain evidence="2 3">BR7-21</strain>
    </source>
</reference>
<evidence type="ECO:0000313" key="3">
    <source>
        <dbReference type="Proteomes" id="UP000321805"/>
    </source>
</evidence>
<organism evidence="2 3">
    <name type="scientific">Baekduia soli</name>
    <dbReference type="NCBI Taxonomy" id="496014"/>
    <lineage>
        <taxon>Bacteria</taxon>
        <taxon>Bacillati</taxon>
        <taxon>Actinomycetota</taxon>
        <taxon>Thermoleophilia</taxon>
        <taxon>Solirubrobacterales</taxon>
        <taxon>Baekduiaceae</taxon>
        <taxon>Baekduia</taxon>
    </lineage>
</organism>
<gene>
    <name evidence="2" type="ORF">FSW04_24825</name>
</gene>
<name>A0A5B8UBW9_9ACTN</name>
<feature type="compositionally biased region" description="Low complexity" evidence="1">
    <location>
        <begin position="87"/>
        <end position="112"/>
    </location>
</feature>
<dbReference type="RefSeq" id="WP_146923161.1">
    <property type="nucleotide sequence ID" value="NZ_CP042430.1"/>
</dbReference>
<accession>A0A5B8UBW9</accession>
<feature type="region of interest" description="Disordered" evidence="1">
    <location>
        <begin position="75"/>
        <end position="122"/>
    </location>
</feature>
<dbReference type="AlphaFoldDB" id="A0A5B8UBW9"/>
<protein>
    <recommendedName>
        <fullName evidence="4">GNAT family N-acetyltransferase</fullName>
    </recommendedName>
</protein>
<dbReference type="Proteomes" id="UP000321805">
    <property type="component" value="Chromosome"/>
</dbReference>
<keyword evidence="3" id="KW-1185">Reference proteome</keyword>
<dbReference type="KEGG" id="bsol:FSW04_24825"/>